<feature type="region of interest" description="Disordered" evidence="1">
    <location>
        <begin position="67"/>
        <end position="90"/>
    </location>
</feature>
<dbReference type="KEGG" id="caqu:CAQU_09870"/>
<dbReference type="EMBL" id="CP009245">
    <property type="protein sequence ID" value="APT85321.1"/>
    <property type="molecule type" value="Genomic_DNA"/>
</dbReference>
<sequence>MASKVDEQRWRNANKTGSLRKHLLKVAEERRKRAEQLSRESGGEARYTVEEDIRPQGRAVVRVVSSSQAEEFGTDDTRRTNALRRAIRGE</sequence>
<dbReference type="STRING" id="1431546.CAQU_09870"/>
<protein>
    <submittedName>
        <fullName evidence="2">Uncharacterized protein</fullName>
    </submittedName>
</protein>
<dbReference type="RefSeq" id="WP_075727245.1">
    <property type="nucleotide sequence ID" value="NZ_CP009245.1"/>
</dbReference>
<evidence type="ECO:0000256" key="1">
    <source>
        <dbReference type="SAM" id="MobiDB-lite"/>
    </source>
</evidence>
<organism evidence="2 3">
    <name type="scientific">Corynebacterium aquilae DSM 44791</name>
    <dbReference type="NCBI Taxonomy" id="1431546"/>
    <lineage>
        <taxon>Bacteria</taxon>
        <taxon>Bacillati</taxon>
        <taxon>Actinomycetota</taxon>
        <taxon>Actinomycetes</taxon>
        <taxon>Mycobacteriales</taxon>
        <taxon>Corynebacteriaceae</taxon>
        <taxon>Corynebacterium</taxon>
    </lineage>
</organism>
<evidence type="ECO:0000313" key="3">
    <source>
        <dbReference type="Proteomes" id="UP000185478"/>
    </source>
</evidence>
<dbReference type="AlphaFoldDB" id="A0A1L7CHH7"/>
<feature type="region of interest" description="Disordered" evidence="1">
    <location>
        <begin position="1"/>
        <end position="22"/>
    </location>
</feature>
<feature type="compositionally biased region" description="Basic and acidic residues" evidence="1">
    <location>
        <begin position="1"/>
        <end position="10"/>
    </location>
</feature>
<evidence type="ECO:0000313" key="2">
    <source>
        <dbReference type="EMBL" id="APT85321.1"/>
    </source>
</evidence>
<gene>
    <name evidence="2" type="ORF">CAQU_09870</name>
</gene>
<name>A0A1L7CHH7_9CORY</name>
<accession>A0A1L7CHH7</accession>
<proteinExistence type="predicted"/>
<feature type="compositionally biased region" description="Basic residues" evidence="1">
    <location>
        <begin position="81"/>
        <end position="90"/>
    </location>
</feature>
<reference evidence="2 3" key="1">
    <citation type="submission" date="2014-08" db="EMBL/GenBank/DDBJ databases">
        <title>Complete genome sequence of Corynebacterium aquilae S-613T(T) (=DSM 44791(T)), isolated from the choana of a healthy golden eagle.</title>
        <authorList>
            <person name="Ruckert C."/>
            <person name="Albersmeier A."/>
            <person name="Winkler A."/>
            <person name="Kalinowski J."/>
        </authorList>
    </citation>
    <scope>NUCLEOTIDE SEQUENCE [LARGE SCALE GENOMIC DNA]</scope>
    <source>
        <strain evidence="2 3">S-613</strain>
    </source>
</reference>
<dbReference type="Proteomes" id="UP000185478">
    <property type="component" value="Chromosome"/>
</dbReference>
<keyword evidence="3" id="KW-1185">Reference proteome</keyword>